<comment type="caution">
    <text evidence="1">The sequence shown here is derived from an EMBL/GenBank/DDBJ whole genome shotgun (WGS) entry which is preliminary data.</text>
</comment>
<protein>
    <submittedName>
        <fullName evidence="1">CRISPR system CASCADE complex protein CasE</fullName>
    </submittedName>
</protein>
<dbReference type="EMBL" id="ACGK02000001">
    <property type="protein sequence ID" value="EGF23578.1"/>
    <property type="molecule type" value="Genomic_DNA"/>
</dbReference>
<dbReference type="SMART" id="SM01101">
    <property type="entry name" value="CRISPR_assoc"/>
    <property type="match status" value="1"/>
</dbReference>
<dbReference type="Pfam" id="PF08798">
    <property type="entry name" value="CRISPR_assoc"/>
    <property type="match status" value="1"/>
</dbReference>
<dbReference type="Gene3D" id="3.30.70.1200">
    <property type="entry name" value="Crispr-associated protein, domain 1"/>
    <property type="match status" value="1"/>
</dbReference>
<dbReference type="NCBIfam" id="TIGR01907">
    <property type="entry name" value="casE_Cse3"/>
    <property type="match status" value="1"/>
</dbReference>
<dbReference type="InterPro" id="IPR010179">
    <property type="entry name" value="CRISPR-assoc_prot_Cse3"/>
</dbReference>
<dbReference type="SUPFAM" id="SSF117987">
    <property type="entry name" value="CRISPR-associated protein"/>
    <property type="match status" value="2"/>
</dbReference>
<evidence type="ECO:0000313" key="1">
    <source>
        <dbReference type="EMBL" id="EGF23578.1"/>
    </source>
</evidence>
<dbReference type="RefSeq" id="WP_006302706.1">
    <property type="nucleotide sequence ID" value="NZ_ACGK02000001.1"/>
</dbReference>
<dbReference type="Proteomes" id="UP000005947">
    <property type="component" value="Unassembled WGS sequence"/>
</dbReference>
<proteinExistence type="predicted"/>
<keyword evidence="2" id="KW-1185">Reference proteome</keyword>
<dbReference type="eggNOG" id="ENOG5030BEK">
    <property type="taxonomic scope" value="Bacteria"/>
</dbReference>
<reference evidence="1 2" key="1">
    <citation type="submission" date="2011-02" db="EMBL/GenBank/DDBJ databases">
        <authorList>
            <person name="Muzny D."/>
            <person name="Qin X."/>
            <person name="Buhay C."/>
            <person name="Dugan-Rocha S."/>
            <person name="Ding Y."/>
            <person name="Chen G."/>
            <person name="Hawes A."/>
            <person name="Holder M."/>
            <person name="Jhangiani S."/>
            <person name="Johnson A."/>
            <person name="Khan Z."/>
            <person name="Li Z."/>
            <person name="Liu W."/>
            <person name="Liu X."/>
            <person name="Perez L."/>
            <person name="Shen H."/>
            <person name="Wang Q."/>
            <person name="Watt J."/>
            <person name="Xi L."/>
            <person name="Xin Y."/>
            <person name="Zhou J."/>
            <person name="Deng J."/>
            <person name="Jiang H."/>
            <person name="Liu Y."/>
            <person name="Qu J."/>
            <person name="Song X.-Z."/>
            <person name="Zhang L."/>
            <person name="Villasana D."/>
            <person name="Johnson A."/>
            <person name="Liu J."/>
            <person name="Liyanage D."/>
            <person name="Lorensuhewa L."/>
            <person name="Robinson T."/>
            <person name="Song A."/>
            <person name="Song B.-B."/>
            <person name="Dinh H."/>
            <person name="Thornton R."/>
            <person name="Coyle M."/>
            <person name="Francisco L."/>
            <person name="Jackson L."/>
            <person name="Javaid M."/>
            <person name="Korchina V."/>
            <person name="Kovar C."/>
            <person name="Mata R."/>
            <person name="Mathew T."/>
            <person name="Ngo R."/>
            <person name="Nguyen L."/>
            <person name="Nguyen N."/>
            <person name="Okwuonu G."/>
            <person name="Ongeri F."/>
            <person name="Pham C."/>
            <person name="Simmons D."/>
            <person name="Wilczek-Boney K."/>
            <person name="Hale W."/>
            <person name="Jakkamsetti A."/>
            <person name="Pham P."/>
            <person name="Ruth R."/>
            <person name="San Lucas F."/>
            <person name="Warren J."/>
            <person name="Zhang J."/>
            <person name="Zhao Z."/>
            <person name="Zhou C."/>
            <person name="Zhu D."/>
            <person name="Lee S."/>
            <person name="Bess C."/>
            <person name="Blankenburg K."/>
            <person name="Forbes L."/>
            <person name="Fu Q."/>
            <person name="Gubbala S."/>
            <person name="Hirani K."/>
            <person name="Jayaseelan J.C."/>
            <person name="Lara F."/>
            <person name="Munidasa M."/>
            <person name="Palculict T."/>
            <person name="Patil S."/>
            <person name="Pu L.-L."/>
            <person name="Saada N."/>
            <person name="Tang L."/>
            <person name="Weissenberger G."/>
            <person name="Zhu Y."/>
            <person name="Hemphill L."/>
            <person name="Shang Y."/>
            <person name="Youmans B."/>
            <person name="Ayvaz T."/>
            <person name="Ross M."/>
            <person name="Santibanez J."/>
            <person name="Aqrawi P."/>
            <person name="Gross S."/>
            <person name="Joshi V."/>
            <person name="Fowler G."/>
            <person name="Nazareth L."/>
            <person name="Reid J."/>
            <person name="Worley K."/>
            <person name="Petrosino J."/>
            <person name="Highlander S."/>
            <person name="Gibbs R."/>
        </authorList>
    </citation>
    <scope>NUCLEOTIDE SEQUENCE [LARGE SCALE GENOMIC DNA]</scope>
    <source>
        <strain evidence="1 2">DSM 15829</strain>
    </source>
</reference>
<dbReference type="CDD" id="cd09727">
    <property type="entry name" value="Cas6_I-E"/>
    <property type="match status" value="1"/>
</dbReference>
<dbReference type="AlphaFoldDB" id="F1T4D4"/>
<sequence length="215" mass="24806">MMYLSRVEINCNNLKTMRDLAHVETFHAWVEESFPEEWLTHTRSRKLWRVDTLRGKQYLLVLSNSKPDLTKLEKYGVAHTAATKNYDSLLTSLKKGDRLQFRVALNPVISLPSERVQDGKRPRGRVVPHVTHAQQIEFLASRAQKYGFSLEAGEFDIVERGFSYFRKSQKPIRLVKAVYQGFLTIEDVELFRNALINGIGKKKAYGFGMMTVIPQ</sequence>
<name>F1T4D4_9ACTN</name>
<evidence type="ECO:0000313" key="2">
    <source>
        <dbReference type="Proteomes" id="UP000005947"/>
    </source>
</evidence>
<dbReference type="OrthoDB" id="9795689at2"/>
<dbReference type="Gene3D" id="3.30.70.1210">
    <property type="entry name" value="Crispr-associated protein, domain 2"/>
    <property type="match status" value="1"/>
</dbReference>
<gene>
    <name evidence="1" type="primary">casE</name>
    <name evidence="1" type="ORF">HMPREF0091_10525</name>
</gene>
<organism evidence="1 2">
    <name type="scientific">Fannyhessea vaginae DSM 15829</name>
    <dbReference type="NCBI Taxonomy" id="525256"/>
    <lineage>
        <taxon>Bacteria</taxon>
        <taxon>Bacillati</taxon>
        <taxon>Actinomycetota</taxon>
        <taxon>Coriobacteriia</taxon>
        <taxon>Coriobacteriales</taxon>
        <taxon>Atopobiaceae</taxon>
        <taxon>Fannyhessea</taxon>
    </lineage>
</organism>
<accession>F1T4D4</accession>